<accession>A0A067CLB7</accession>
<dbReference type="RefSeq" id="XP_012202107.1">
    <property type="nucleotide sequence ID" value="XM_012346717.1"/>
</dbReference>
<sequence>MAFRWDVEHSFFYVPTIATFSRFFQVYTSAFVLGHLLTVIDVGGDWNDRRLDTCWAPWGAAVITSTLRFLKAHPASDLPGLLASMDRPRGTLVQPSLDALNILMLVAPERLPAFPTAWATALPALSDMLHVDAWGCPTADATEYTLDFHGMVDANWIPQDDYDLACSYHVICHGLEKANWTFFPLTRSTKRCQFLRHIVDARPTRLKWMCPIALLCMMPQHHCTILRTTASV</sequence>
<name>A0A067CLB7_SAPPC</name>
<protein>
    <submittedName>
        <fullName evidence="1">Uncharacterized protein</fullName>
    </submittedName>
</protein>
<gene>
    <name evidence="1" type="ORF">SPRG_07583</name>
</gene>
<dbReference type="EMBL" id="KK583218">
    <property type="protein sequence ID" value="KDO27336.1"/>
    <property type="molecule type" value="Genomic_DNA"/>
</dbReference>
<dbReference type="GeneID" id="24129851"/>
<proteinExistence type="predicted"/>
<keyword evidence="2" id="KW-1185">Reference proteome</keyword>
<dbReference type="Proteomes" id="UP000030745">
    <property type="component" value="Unassembled WGS sequence"/>
</dbReference>
<evidence type="ECO:0000313" key="1">
    <source>
        <dbReference type="EMBL" id="KDO27336.1"/>
    </source>
</evidence>
<evidence type="ECO:0000313" key="2">
    <source>
        <dbReference type="Proteomes" id="UP000030745"/>
    </source>
</evidence>
<organism evidence="1 2">
    <name type="scientific">Saprolegnia parasitica (strain CBS 223.65)</name>
    <dbReference type="NCBI Taxonomy" id="695850"/>
    <lineage>
        <taxon>Eukaryota</taxon>
        <taxon>Sar</taxon>
        <taxon>Stramenopiles</taxon>
        <taxon>Oomycota</taxon>
        <taxon>Saprolegniomycetes</taxon>
        <taxon>Saprolegniales</taxon>
        <taxon>Saprolegniaceae</taxon>
        <taxon>Saprolegnia</taxon>
    </lineage>
</organism>
<dbReference type="VEuPathDB" id="FungiDB:SPRG_07583"/>
<dbReference type="AlphaFoldDB" id="A0A067CLB7"/>
<dbReference type="KEGG" id="spar:SPRG_07583"/>
<reference evidence="1 2" key="1">
    <citation type="journal article" date="2013" name="PLoS Genet.">
        <title>Distinctive expansion of potential virulence genes in the genome of the oomycete fish pathogen Saprolegnia parasitica.</title>
        <authorList>
            <person name="Jiang R.H."/>
            <person name="de Bruijn I."/>
            <person name="Haas B.J."/>
            <person name="Belmonte R."/>
            <person name="Lobach L."/>
            <person name="Christie J."/>
            <person name="van den Ackerveken G."/>
            <person name="Bottin A."/>
            <person name="Bulone V."/>
            <person name="Diaz-Moreno S.M."/>
            <person name="Dumas B."/>
            <person name="Fan L."/>
            <person name="Gaulin E."/>
            <person name="Govers F."/>
            <person name="Grenville-Briggs L.J."/>
            <person name="Horner N.R."/>
            <person name="Levin J.Z."/>
            <person name="Mammella M."/>
            <person name="Meijer H.J."/>
            <person name="Morris P."/>
            <person name="Nusbaum C."/>
            <person name="Oome S."/>
            <person name="Phillips A.J."/>
            <person name="van Rooyen D."/>
            <person name="Rzeszutek E."/>
            <person name="Saraiva M."/>
            <person name="Secombes C.J."/>
            <person name="Seidl M.F."/>
            <person name="Snel B."/>
            <person name="Stassen J.H."/>
            <person name="Sykes S."/>
            <person name="Tripathy S."/>
            <person name="van den Berg H."/>
            <person name="Vega-Arreguin J.C."/>
            <person name="Wawra S."/>
            <person name="Young S.K."/>
            <person name="Zeng Q."/>
            <person name="Dieguez-Uribeondo J."/>
            <person name="Russ C."/>
            <person name="Tyler B.M."/>
            <person name="van West P."/>
        </authorList>
    </citation>
    <scope>NUCLEOTIDE SEQUENCE [LARGE SCALE GENOMIC DNA]</scope>
    <source>
        <strain evidence="1 2">CBS 223.65</strain>
    </source>
</reference>